<dbReference type="AlphaFoldDB" id="A0A642V7S0"/>
<dbReference type="GO" id="GO:0031965">
    <property type="term" value="C:nuclear membrane"/>
    <property type="evidence" value="ECO:0007669"/>
    <property type="project" value="UniProtKB-SubCell"/>
</dbReference>
<dbReference type="GO" id="GO:0044614">
    <property type="term" value="C:nuclear pore cytoplasmic filaments"/>
    <property type="evidence" value="ECO:0007669"/>
    <property type="project" value="TreeGrafter"/>
</dbReference>
<organism evidence="18 19">
    <name type="scientific">Trichomonascus ciferrii</name>
    <dbReference type="NCBI Taxonomy" id="44093"/>
    <lineage>
        <taxon>Eukaryota</taxon>
        <taxon>Fungi</taxon>
        <taxon>Dikarya</taxon>
        <taxon>Ascomycota</taxon>
        <taxon>Saccharomycotina</taxon>
        <taxon>Dipodascomycetes</taxon>
        <taxon>Dipodascales</taxon>
        <taxon>Trichomonascaceae</taxon>
        <taxon>Trichomonascus</taxon>
        <taxon>Trichomonascus ciferrii complex</taxon>
    </lineage>
</organism>
<evidence type="ECO:0000256" key="5">
    <source>
        <dbReference type="ARBA" id="ARBA00022448"/>
    </source>
</evidence>
<evidence type="ECO:0000256" key="14">
    <source>
        <dbReference type="ARBA" id="ARBA00029983"/>
    </source>
</evidence>
<keyword evidence="19" id="KW-1185">Reference proteome</keyword>
<gene>
    <name evidence="18" type="ORF">TRICI_003873</name>
</gene>
<accession>A0A642V7S0</accession>
<feature type="region of interest" description="Disordered" evidence="17">
    <location>
        <begin position="217"/>
        <end position="264"/>
    </location>
</feature>
<evidence type="ECO:0000256" key="17">
    <source>
        <dbReference type="SAM" id="MobiDB-lite"/>
    </source>
</evidence>
<keyword evidence="11" id="KW-0472">Membrane</keyword>
<dbReference type="PANTHER" id="PTHR12960">
    <property type="entry name" value="GLE-1-RELATED"/>
    <property type="match status" value="1"/>
</dbReference>
<evidence type="ECO:0000256" key="12">
    <source>
        <dbReference type="ARBA" id="ARBA00023242"/>
    </source>
</evidence>
<evidence type="ECO:0000256" key="7">
    <source>
        <dbReference type="ARBA" id="ARBA00022927"/>
    </source>
</evidence>
<comment type="caution">
    <text evidence="18">The sequence shown here is derived from an EMBL/GenBank/DDBJ whole genome shotgun (WGS) entry which is preliminary data.</text>
</comment>
<dbReference type="Pfam" id="PF07817">
    <property type="entry name" value="GLE1"/>
    <property type="match status" value="1"/>
</dbReference>
<dbReference type="EMBL" id="SWFS01000290">
    <property type="protein sequence ID" value="KAA8911263.1"/>
    <property type="molecule type" value="Genomic_DNA"/>
</dbReference>
<name>A0A642V7S0_9ASCO</name>
<dbReference type="InterPro" id="IPR012476">
    <property type="entry name" value="GLE1"/>
</dbReference>
<sequence>MRFSIHRHNEPGEESGYDSLWSDSEEEEFPVNPSDDEDEDALTPEEDEADVSWGGNGQTMETSFERQYKRRSILADYSPNTSSSANHPYFRHRSSPVLTRAQLNADLENINDLIGKWSISNLDKYKQEREDEQSYAQSQWEQLHAQEQDDIADVDDTVSSVTQRRRAKIQAMIENRRLYQELLEKERREKEEAERRAREEAERKAREEAERRAREEAERKAREEAERKAKEEAERKAEEEKMRKKKEEEERRQKEEEERKAKEKAEKEGYTMWSKVDEEFKHYKDKIEHIKTSILAPVSKNSDIKKFCFTTKRHLKPKLGQLTDSKQQLKTILSEVDKILNDAKNHNELAYKWAINFFAKAIVAQAEAEVSVKIQAALPLGTLALQVMVRHNELVEFLLARFVKKCPHVIGFSCPVDTEEGRTRMGWKRPDGEKWEDETMYSERMAGICSVWTVINQAKLSAAHNQKHPYPISHSWRFIARHLNRDPSTLTNTDFAVVAAWWEVASDRFLQAYGKQGAKLLNLVWDNWTASCKDKQYPAAARLRLLGEDWVNSGKPMALKPMAE</sequence>
<evidence type="ECO:0000256" key="15">
    <source>
        <dbReference type="ARBA" id="ARBA00075092"/>
    </source>
</evidence>
<evidence type="ECO:0000313" key="19">
    <source>
        <dbReference type="Proteomes" id="UP000761534"/>
    </source>
</evidence>
<dbReference type="VEuPathDB" id="FungiDB:TRICI_003873"/>
<keyword evidence="5" id="KW-0813">Transport</keyword>
<dbReference type="InterPro" id="IPR038506">
    <property type="entry name" value="GLE1-like_sf"/>
</dbReference>
<dbReference type="OrthoDB" id="420884at2759"/>
<evidence type="ECO:0000313" key="18">
    <source>
        <dbReference type="EMBL" id="KAA8911263.1"/>
    </source>
</evidence>
<comment type="subcellular location">
    <subcellularLocation>
        <location evidence="1">Nucleus membrane</location>
        <topology evidence="1">Peripheral membrane protein</topology>
        <orientation evidence="1">Cytoplasmic side</orientation>
    </subcellularLocation>
    <subcellularLocation>
        <location evidence="3">Nucleus membrane</location>
        <topology evidence="3">Peripheral membrane protein</topology>
        <orientation evidence="3">Nucleoplasmic side</orientation>
    </subcellularLocation>
    <subcellularLocation>
        <location evidence="2">Nucleus</location>
        <location evidence="2">Nuclear pore complex</location>
    </subcellularLocation>
</comment>
<keyword evidence="7" id="KW-0653">Protein transport</keyword>
<evidence type="ECO:0000256" key="9">
    <source>
        <dbReference type="ARBA" id="ARBA00023054"/>
    </source>
</evidence>
<keyword evidence="8" id="KW-0811">Translocation</keyword>
<dbReference type="GO" id="GO:0015031">
    <property type="term" value="P:protein transport"/>
    <property type="evidence" value="ECO:0007669"/>
    <property type="project" value="UniProtKB-KW"/>
</dbReference>
<keyword evidence="6" id="KW-0509">mRNA transport</keyword>
<evidence type="ECO:0000256" key="13">
    <source>
        <dbReference type="ARBA" id="ARBA00026227"/>
    </source>
</evidence>
<keyword evidence="10" id="KW-0906">Nuclear pore complex</keyword>
<keyword evidence="12" id="KW-0539">Nucleus</keyword>
<dbReference type="GO" id="GO:0005737">
    <property type="term" value="C:cytoplasm"/>
    <property type="evidence" value="ECO:0007669"/>
    <property type="project" value="UniProtKB-ARBA"/>
</dbReference>
<reference evidence="18" key="1">
    <citation type="journal article" date="2019" name="G3 (Bethesda)">
        <title>Genome Assemblies of Two Rare Opportunistic Yeast Pathogens: Diutina rugosa (syn. Candida rugosa) and Trichomonascus ciferrii (syn. Candida ciferrii).</title>
        <authorList>
            <person name="Mixao V."/>
            <person name="Saus E."/>
            <person name="Hansen A.P."/>
            <person name="Lass-Florl C."/>
            <person name="Gabaldon T."/>
        </authorList>
    </citation>
    <scope>NUCLEOTIDE SEQUENCE</scope>
    <source>
        <strain evidence="18">CBS 4856</strain>
    </source>
</reference>
<feature type="region of interest" description="Disordered" evidence="17">
    <location>
        <begin position="133"/>
        <end position="154"/>
    </location>
</feature>
<dbReference type="GO" id="GO:0005543">
    <property type="term" value="F:phospholipid binding"/>
    <property type="evidence" value="ECO:0007669"/>
    <property type="project" value="TreeGrafter"/>
</dbReference>
<proteinExistence type="inferred from homology"/>
<evidence type="ECO:0000256" key="2">
    <source>
        <dbReference type="ARBA" id="ARBA00004567"/>
    </source>
</evidence>
<dbReference type="FunFam" id="1.25.40.510:FF:000003">
    <property type="entry name" value="Nucleoporin GLE1"/>
    <property type="match status" value="1"/>
</dbReference>
<dbReference type="PANTHER" id="PTHR12960:SF0">
    <property type="entry name" value="MRNA EXPORT FACTOR GLE1"/>
    <property type="match status" value="1"/>
</dbReference>
<comment type="similarity">
    <text evidence="4">Belongs to the GLE1 family.</text>
</comment>
<evidence type="ECO:0000256" key="3">
    <source>
        <dbReference type="ARBA" id="ARBA00004620"/>
    </source>
</evidence>
<evidence type="ECO:0000256" key="8">
    <source>
        <dbReference type="ARBA" id="ARBA00023010"/>
    </source>
</evidence>
<dbReference type="GO" id="GO:0031369">
    <property type="term" value="F:translation initiation factor binding"/>
    <property type="evidence" value="ECO:0007669"/>
    <property type="project" value="TreeGrafter"/>
</dbReference>
<dbReference type="Proteomes" id="UP000761534">
    <property type="component" value="Unassembled WGS sequence"/>
</dbReference>
<dbReference type="GO" id="GO:0016973">
    <property type="term" value="P:poly(A)+ mRNA export from nucleus"/>
    <property type="evidence" value="ECO:0007669"/>
    <property type="project" value="InterPro"/>
</dbReference>
<evidence type="ECO:0000256" key="1">
    <source>
        <dbReference type="ARBA" id="ARBA00004335"/>
    </source>
</evidence>
<evidence type="ECO:0000256" key="4">
    <source>
        <dbReference type="ARBA" id="ARBA00011056"/>
    </source>
</evidence>
<dbReference type="Gene3D" id="1.25.40.510">
    <property type="entry name" value="GLE1-like"/>
    <property type="match status" value="1"/>
</dbReference>
<protein>
    <recommendedName>
        <fullName evidence="13">mRNA export factor GLE1</fullName>
    </recommendedName>
    <alternativeName>
        <fullName evidence="15">Nuclear pore protein GLE1</fullName>
    </alternativeName>
    <alternativeName>
        <fullName evidence="14">Nucleoporin GLE1</fullName>
    </alternativeName>
    <alternativeName>
        <fullName evidence="16">RNA export factor GLE1</fullName>
    </alternativeName>
</protein>
<evidence type="ECO:0000256" key="6">
    <source>
        <dbReference type="ARBA" id="ARBA00022816"/>
    </source>
</evidence>
<keyword evidence="9" id="KW-0175">Coiled coil</keyword>
<dbReference type="GO" id="GO:0000822">
    <property type="term" value="F:inositol hexakisphosphate binding"/>
    <property type="evidence" value="ECO:0007669"/>
    <property type="project" value="TreeGrafter"/>
</dbReference>
<feature type="region of interest" description="Disordered" evidence="17">
    <location>
        <begin position="1"/>
        <end position="62"/>
    </location>
</feature>
<evidence type="ECO:0000256" key="11">
    <source>
        <dbReference type="ARBA" id="ARBA00023136"/>
    </source>
</evidence>
<evidence type="ECO:0000256" key="10">
    <source>
        <dbReference type="ARBA" id="ARBA00023132"/>
    </source>
</evidence>
<feature type="compositionally biased region" description="Acidic residues" evidence="17">
    <location>
        <begin position="23"/>
        <end position="50"/>
    </location>
</feature>
<evidence type="ECO:0000256" key="16">
    <source>
        <dbReference type="ARBA" id="ARBA00075681"/>
    </source>
</evidence>